<dbReference type="FunFam" id="1.20.5.170:FF:000006">
    <property type="entry name" value="fos-related antigen 2 isoform X1"/>
    <property type="match status" value="1"/>
</dbReference>
<dbReference type="GO" id="GO:0000978">
    <property type="term" value="F:RNA polymerase II cis-regulatory region sequence-specific DNA binding"/>
    <property type="evidence" value="ECO:0007669"/>
    <property type="project" value="TreeGrafter"/>
</dbReference>
<feature type="region of interest" description="Disordered" evidence="1">
    <location>
        <begin position="170"/>
        <end position="194"/>
    </location>
</feature>
<dbReference type="InterPro" id="IPR046347">
    <property type="entry name" value="bZIP_sf"/>
</dbReference>
<dbReference type="Pfam" id="PF00170">
    <property type="entry name" value="bZIP_1"/>
    <property type="match status" value="1"/>
</dbReference>
<dbReference type="GO" id="GO:0005634">
    <property type="term" value="C:nucleus"/>
    <property type="evidence" value="ECO:0007669"/>
    <property type="project" value="TreeGrafter"/>
</dbReference>
<dbReference type="RefSeq" id="XP_019625999.1">
    <property type="nucleotide sequence ID" value="XM_019770440.1"/>
</dbReference>
<accession>A0A6P4YAD7</accession>
<evidence type="ECO:0000256" key="1">
    <source>
        <dbReference type="SAM" id="MobiDB-lite"/>
    </source>
</evidence>
<gene>
    <name evidence="4 5" type="primary">LOC109471162</name>
</gene>
<dbReference type="RefSeq" id="XP_019626000.1">
    <property type="nucleotide sequence ID" value="XM_019770441.1"/>
</dbReference>
<dbReference type="AlphaFoldDB" id="A0A6P4YAD7"/>
<keyword evidence="3" id="KW-1185">Reference proteome</keyword>
<dbReference type="PROSITE" id="PS50217">
    <property type="entry name" value="BZIP"/>
    <property type="match status" value="1"/>
</dbReference>
<dbReference type="KEGG" id="bbel:109471162"/>
<dbReference type="Proteomes" id="UP000515135">
    <property type="component" value="Unplaced"/>
</dbReference>
<dbReference type="GO" id="GO:0000981">
    <property type="term" value="F:DNA-binding transcription factor activity, RNA polymerase II-specific"/>
    <property type="evidence" value="ECO:0007669"/>
    <property type="project" value="TreeGrafter"/>
</dbReference>
<evidence type="ECO:0000313" key="3">
    <source>
        <dbReference type="Proteomes" id="UP000515135"/>
    </source>
</evidence>
<dbReference type="PROSITE" id="PS00036">
    <property type="entry name" value="BZIP_BASIC"/>
    <property type="match status" value="1"/>
</dbReference>
<dbReference type="PANTHER" id="PTHR23351">
    <property type="entry name" value="FOS TRANSCRIPTION FACTOR-RELATED"/>
    <property type="match status" value="1"/>
</dbReference>
<name>A0A6P4YAD7_BRABE</name>
<dbReference type="InterPro" id="IPR004827">
    <property type="entry name" value="bZIP"/>
</dbReference>
<protein>
    <submittedName>
        <fullName evidence="4">Uncharacterized protein LOC109471162 isoform X1</fullName>
    </submittedName>
    <submittedName>
        <fullName evidence="5">Uncharacterized protein LOC109471162 isoform X2</fullName>
    </submittedName>
</protein>
<reference evidence="4 5" key="1">
    <citation type="submission" date="2025-04" db="UniProtKB">
        <authorList>
            <consortium name="RefSeq"/>
        </authorList>
    </citation>
    <scope>IDENTIFICATION</scope>
    <source>
        <tissue evidence="4 5">Gonad</tissue>
    </source>
</reference>
<feature type="domain" description="BZIP" evidence="2">
    <location>
        <begin position="187"/>
        <end position="250"/>
    </location>
</feature>
<organism evidence="3 5">
    <name type="scientific">Branchiostoma belcheri</name>
    <name type="common">Amphioxus</name>
    <dbReference type="NCBI Taxonomy" id="7741"/>
    <lineage>
        <taxon>Eukaryota</taxon>
        <taxon>Metazoa</taxon>
        <taxon>Chordata</taxon>
        <taxon>Cephalochordata</taxon>
        <taxon>Leptocardii</taxon>
        <taxon>Amphioxiformes</taxon>
        <taxon>Branchiostomatidae</taxon>
        <taxon>Branchiostoma</taxon>
    </lineage>
</organism>
<proteinExistence type="predicted"/>
<feature type="region of interest" description="Disordered" evidence="1">
    <location>
        <begin position="285"/>
        <end position="325"/>
    </location>
</feature>
<dbReference type="Gene3D" id="1.20.5.170">
    <property type="match status" value="1"/>
</dbReference>
<dbReference type="InterPro" id="IPR000837">
    <property type="entry name" value="AP-1"/>
</dbReference>
<dbReference type="PRINTS" id="PR00042">
    <property type="entry name" value="LEUZIPPRFOS"/>
</dbReference>
<sequence>MRVLGKQAQTTHSAISRTCGTIGSLDSQKHMIQTTLTATTDDMTAGLETTQAADVQKAGITMETMCEEEFIEVDGEGVVSQGGKSAAELLLTALQNMDASQAQALVVANMAQFNSDATVPDVSLSQDTADSDLSSLGEGSLTPIIKEELKYTIQTKRLASGLDELDVEEIKNSSKAKKPRKISPEEEERRRVRRERNRIAAAKCRNKKRERGELLQEESERLESQNERLKLEISRLQDEKEKIAYLLQFHRPTCIMKAPATACAPDTTTSKPTAVMGDSFFTTASSSDLSWDSAETAGQESSPLPAIVPVDLSSAYSSDSDTESS</sequence>
<dbReference type="OrthoDB" id="2596881at2759"/>
<evidence type="ECO:0000313" key="5">
    <source>
        <dbReference type="RefSeq" id="XP_019626000.1"/>
    </source>
</evidence>
<evidence type="ECO:0000313" key="4">
    <source>
        <dbReference type="RefSeq" id="XP_019625999.1"/>
    </source>
</evidence>
<dbReference type="SUPFAM" id="SSF57959">
    <property type="entry name" value="Leucine zipper domain"/>
    <property type="match status" value="1"/>
</dbReference>
<evidence type="ECO:0000259" key="2">
    <source>
        <dbReference type="PROSITE" id="PS50217"/>
    </source>
</evidence>
<dbReference type="PANTHER" id="PTHR23351:SF59">
    <property type="entry name" value="CYCLIC AMP-DEPENDENT TRANSCRIPTION FACTOR ATF-3-LIKE"/>
    <property type="match status" value="1"/>
</dbReference>
<dbReference type="GeneID" id="109471162"/>
<dbReference type="SMART" id="SM00338">
    <property type="entry name" value="BRLZ"/>
    <property type="match status" value="1"/>
</dbReference>